<dbReference type="EMBL" id="CAXDID020000824">
    <property type="protein sequence ID" value="CAL6114745.1"/>
    <property type="molecule type" value="Genomic_DNA"/>
</dbReference>
<dbReference type="Proteomes" id="UP001642409">
    <property type="component" value="Unassembled WGS sequence"/>
</dbReference>
<dbReference type="InterPro" id="IPR032466">
    <property type="entry name" value="Metal_Hydrolase"/>
</dbReference>
<dbReference type="AlphaFoldDB" id="A0AA86TIB8"/>
<dbReference type="GO" id="GO:0005829">
    <property type="term" value="C:cytosol"/>
    <property type="evidence" value="ECO:0007669"/>
    <property type="project" value="TreeGrafter"/>
</dbReference>
<dbReference type="CDD" id="cd01310">
    <property type="entry name" value="TatD_DNAse"/>
    <property type="match status" value="1"/>
</dbReference>
<sequence>MDSDLMMLSMLFGDQIQQSSENQVTYTADQLTVVFTFPVDYPDQPFTYTSNIQFTPELTQSLLSMCQSCLDFITFLSQNFVLTNTQKPAEFKRAIIDTHSHFLTEYYKDNHYQQQLDRFNAENGSKVIIIASTAENLQAALDSAIQNNFYCTAGIHPKRLQELFEADPVSFYQKIDDEFAQLQKFLKDNVHQIKKRIVAIGELGISSDDEQVMRLQLKLVQKQFDLALKLDLPVIVHAHKKHQLQLINDLLMENQTHYKNIKLVIHGFSAEVKQLEELQTFNCYFSCNLILLKQSGNFKKAVKRIGIDKVLVETDSPFVTGGTEVSGPADVLKVLRKLSEELEMGLDQLNETVNNNAMKLFQIEV</sequence>
<dbReference type="PANTHER" id="PTHR46124">
    <property type="entry name" value="D-AMINOACYL-TRNA DEACYLASE"/>
    <property type="match status" value="1"/>
</dbReference>
<gene>
    <name evidence="1" type="ORF">HINF_LOCUS7169</name>
    <name evidence="2" type="ORF">HINF_LOCUS78248</name>
</gene>
<dbReference type="SUPFAM" id="SSF51556">
    <property type="entry name" value="Metallo-dependent hydrolases"/>
    <property type="match status" value="1"/>
</dbReference>
<dbReference type="EMBL" id="CATOUU010000179">
    <property type="protein sequence ID" value="CAI9919524.1"/>
    <property type="molecule type" value="Genomic_DNA"/>
</dbReference>
<accession>A0AA86TIB8</accession>
<dbReference type="InterPro" id="IPR001130">
    <property type="entry name" value="TatD-like"/>
</dbReference>
<protein>
    <submittedName>
        <fullName evidence="2">Hydrolase</fullName>
    </submittedName>
    <submittedName>
        <fullName evidence="1">TatD family</fullName>
    </submittedName>
</protein>
<dbReference type="Pfam" id="PF01026">
    <property type="entry name" value="TatD_DNase"/>
    <property type="match status" value="1"/>
</dbReference>
<dbReference type="GO" id="GO:0016788">
    <property type="term" value="F:hydrolase activity, acting on ester bonds"/>
    <property type="evidence" value="ECO:0007669"/>
    <property type="project" value="InterPro"/>
</dbReference>
<dbReference type="Gene3D" id="3.20.20.140">
    <property type="entry name" value="Metal-dependent hydrolases"/>
    <property type="match status" value="1"/>
</dbReference>
<evidence type="ECO:0000313" key="3">
    <source>
        <dbReference type="Proteomes" id="UP001642409"/>
    </source>
</evidence>
<evidence type="ECO:0000313" key="2">
    <source>
        <dbReference type="EMBL" id="CAL6114745.1"/>
    </source>
</evidence>
<keyword evidence="3" id="KW-1185">Reference proteome</keyword>
<organism evidence="1">
    <name type="scientific">Hexamita inflata</name>
    <dbReference type="NCBI Taxonomy" id="28002"/>
    <lineage>
        <taxon>Eukaryota</taxon>
        <taxon>Metamonada</taxon>
        <taxon>Diplomonadida</taxon>
        <taxon>Hexamitidae</taxon>
        <taxon>Hexamitinae</taxon>
        <taxon>Hexamita</taxon>
    </lineage>
</organism>
<comment type="caution">
    <text evidence="1">The sequence shown here is derived from an EMBL/GenBank/DDBJ whole genome shotgun (WGS) entry which is preliminary data.</text>
</comment>
<name>A0AA86TIB8_9EUKA</name>
<evidence type="ECO:0000313" key="1">
    <source>
        <dbReference type="EMBL" id="CAI9919524.1"/>
    </source>
</evidence>
<reference evidence="2 3" key="2">
    <citation type="submission" date="2024-07" db="EMBL/GenBank/DDBJ databases">
        <authorList>
            <person name="Akdeniz Z."/>
        </authorList>
    </citation>
    <scope>NUCLEOTIDE SEQUENCE [LARGE SCALE GENOMIC DNA]</scope>
</reference>
<keyword evidence="2" id="KW-0378">Hydrolase</keyword>
<dbReference type="PANTHER" id="PTHR46124:SF2">
    <property type="entry name" value="D-AMINOACYL-TRNA DEACYLASE"/>
    <property type="match status" value="1"/>
</dbReference>
<reference evidence="1" key="1">
    <citation type="submission" date="2023-06" db="EMBL/GenBank/DDBJ databases">
        <authorList>
            <person name="Kurt Z."/>
        </authorList>
    </citation>
    <scope>NUCLEOTIDE SEQUENCE</scope>
</reference>
<proteinExistence type="predicted"/>